<accession>A0ABT2YQW5</accession>
<dbReference type="EMBL" id="JAOVZB010000002">
    <property type="protein sequence ID" value="MCV2402283.1"/>
    <property type="molecule type" value="Genomic_DNA"/>
</dbReference>
<comment type="caution">
    <text evidence="1">The sequence shown here is derived from an EMBL/GenBank/DDBJ whole genome shotgun (WGS) entry which is preliminary data.</text>
</comment>
<reference evidence="1 2" key="1">
    <citation type="submission" date="2022-10" db="EMBL/GenBank/DDBJ databases">
        <title>Marinomonas transparenta sp. nov. and Marinomonas sargassi sp. nov., isolated from marine alga (Sargassum natans (L.) Gaillon).</title>
        <authorList>
            <person name="Wang Y."/>
        </authorList>
    </citation>
    <scope>NUCLEOTIDE SEQUENCE [LARGE SCALE GENOMIC DNA]</scope>
    <source>
        <strain evidence="1 2">C2222</strain>
    </source>
</reference>
<proteinExistence type="predicted"/>
<evidence type="ECO:0000313" key="1">
    <source>
        <dbReference type="EMBL" id="MCV2402283.1"/>
    </source>
</evidence>
<dbReference type="RefSeq" id="WP_263529663.1">
    <property type="nucleotide sequence ID" value="NZ_JAOVZB010000002.1"/>
</dbReference>
<organism evidence="1 2">
    <name type="scientific">Marinomonas sargassi</name>
    <dbReference type="NCBI Taxonomy" id="2984494"/>
    <lineage>
        <taxon>Bacteria</taxon>
        <taxon>Pseudomonadati</taxon>
        <taxon>Pseudomonadota</taxon>
        <taxon>Gammaproteobacteria</taxon>
        <taxon>Oceanospirillales</taxon>
        <taxon>Oceanospirillaceae</taxon>
        <taxon>Marinomonas</taxon>
    </lineage>
</organism>
<gene>
    <name evidence="1" type="ORF">OFY17_05210</name>
</gene>
<sequence length="100" mass="11140">MKPPVVTLCGSIKFKQAFIDANYNETMMGNIVLSVGGFGHSEHLNLTEQDKQMLGDLHKRKIDISDEILVLNVGGYIGKSTEIEIQYAREKGKAVRFLEA</sequence>
<keyword evidence="2" id="KW-1185">Reference proteome</keyword>
<protein>
    <submittedName>
        <fullName evidence="1">Uncharacterized protein</fullName>
    </submittedName>
</protein>
<evidence type="ECO:0000313" key="2">
    <source>
        <dbReference type="Proteomes" id="UP001209713"/>
    </source>
</evidence>
<name>A0ABT2YQW5_9GAMM</name>
<dbReference type="Proteomes" id="UP001209713">
    <property type="component" value="Unassembled WGS sequence"/>
</dbReference>